<sequence length="174" mass="17912">MQGPLGRHEQTQCIPLGGSLPSTQVRPGVREWATADQGEAGTASGGAPTAVSQGLEQQLPLYNPPLRSPQYPVTGTSGTHSLGLHLAGSPAMPCLAQGLHPPPQCQADTYGRSLPSVSLPLFLPGSEGASEPARAGCCPILSFDGTNSSHHAASPPQHQAGRRAKRVFASQILA</sequence>
<dbReference type="Proteomes" id="UP000045706">
    <property type="component" value="Unassembled WGS sequence"/>
</dbReference>
<feature type="compositionally biased region" description="Basic and acidic residues" evidence="1">
    <location>
        <begin position="1"/>
        <end position="10"/>
    </location>
</feature>
<feature type="non-terminal residue" evidence="2">
    <location>
        <position position="174"/>
    </location>
</feature>
<feature type="region of interest" description="Disordered" evidence="1">
    <location>
        <begin position="1"/>
        <end position="24"/>
    </location>
</feature>
<evidence type="ECO:0000256" key="1">
    <source>
        <dbReference type="SAM" id="MobiDB-lite"/>
    </source>
</evidence>
<dbReference type="EMBL" id="CVQI01000558">
    <property type="protein sequence ID" value="CRJ98268.1"/>
    <property type="molecule type" value="Genomic_DNA"/>
</dbReference>
<organism evidence="2 3">
    <name type="scientific">Verticillium longisporum</name>
    <name type="common">Verticillium dahliae var. longisporum</name>
    <dbReference type="NCBI Taxonomy" id="100787"/>
    <lineage>
        <taxon>Eukaryota</taxon>
        <taxon>Fungi</taxon>
        <taxon>Dikarya</taxon>
        <taxon>Ascomycota</taxon>
        <taxon>Pezizomycotina</taxon>
        <taxon>Sordariomycetes</taxon>
        <taxon>Hypocreomycetidae</taxon>
        <taxon>Glomerellales</taxon>
        <taxon>Plectosphaerellaceae</taxon>
        <taxon>Verticillium</taxon>
    </lineage>
</organism>
<accession>A0A0G4KHS9</accession>
<gene>
    <name evidence="2" type="ORF">BN1723_008672</name>
</gene>
<dbReference type="AlphaFoldDB" id="A0A0G4KHS9"/>
<reference evidence="3" key="1">
    <citation type="submission" date="2015-05" db="EMBL/GenBank/DDBJ databases">
        <authorList>
            <person name="Fogelqvist Johan"/>
        </authorList>
    </citation>
    <scope>NUCLEOTIDE SEQUENCE [LARGE SCALE GENOMIC DNA]</scope>
</reference>
<proteinExistence type="predicted"/>
<evidence type="ECO:0000313" key="3">
    <source>
        <dbReference type="Proteomes" id="UP000045706"/>
    </source>
</evidence>
<name>A0A0G4KHS9_VERLO</name>
<protein>
    <submittedName>
        <fullName evidence="2">Uncharacterized protein</fullName>
    </submittedName>
</protein>
<evidence type="ECO:0000313" key="2">
    <source>
        <dbReference type="EMBL" id="CRJ98268.1"/>
    </source>
</evidence>